<dbReference type="AlphaFoldDB" id="A0A5D4SKB1"/>
<protein>
    <submittedName>
        <fullName evidence="1">DUF3231 family protein</fullName>
    </submittedName>
</protein>
<sequence length="328" mass="37696">MDKQLSSSEIGNLWMTYQQKTMLARLLEHFLANKQNEEVHNLVQTYYDYEIIFINELTELFKRENIVVPVGYVESDVKLPTKPLYDQYFDALFLRVMMKITIGLNALSVSMSYRQDITELYKRFLDVSHNTYNDTTQFLLKDGVLTRPPMIPMPEKVEFVKGEGYMAGLNIFSEKRPLNAIELSLLYQGIETNVLGFQLLRGFEQVTKDKEVKKYFEKGKDLAKQIIDTFSDILLKSDIQPPIVAWGNPTLSTESPYSEKLMMYLTNLLSSFGLTSNALGTSFSLRSDLPTKMTLIAKDIFDYAKDGGQLMIKNGWMEEPPQSLKSTK</sequence>
<dbReference type="Proteomes" id="UP000322524">
    <property type="component" value="Unassembled WGS sequence"/>
</dbReference>
<dbReference type="STRING" id="79883.GCA_001636495_02733"/>
<dbReference type="InterPro" id="IPR012347">
    <property type="entry name" value="Ferritin-like"/>
</dbReference>
<name>A0A5D4SKB1_9BACI</name>
<dbReference type="EMBL" id="VTEV01000011">
    <property type="protein sequence ID" value="TYS62588.1"/>
    <property type="molecule type" value="Genomic_DNA"/>
</dbReference>
<accession>A0A5D4SKB1</accession>
<dbReference type="OrthoDB" id="1675670at2"/>
<organism evidence="1 2">
    <name type="scientific">Sutcliffiella horikoshii</name>
    <dbReference type="NCBI Taxonomy" id="79883"/>
    <lineage>
        <taxon>Bacteria</taxon>
        <taxon>Bacillati</taxon>
        <taxon>Bacillota</taxon>
        <taxon>Bacilli</taxon>
        <taxon>Bacillales</taxon>
        <taxon>Bacillaceae</taxon>
        <taxon>Sutcliffiella</taxon>
    </lineage>
</organism>
<dbReference type="Pfam" id="PF11553">
    <property type="entry name" value="DUF3231"/>
    <property type="match status" value="2"/>
</dbReference>
<dbReference type="InterPro" id="IPR021617">
    <property type="entry name" value="DUF3231"/>
</dbReference>
<comment type="caution">
    <text evidence="1">The sequence shown here is derived from an EMBL/GenBank/DDBJ whole genome shotgun (WGS) entry which is preliminary data.</text>
</comment>
<proteinExistence type="predicted"/>
<gene>
    <name evidence="1" type="ORF">FZC76_20340</name>
</gene>
<reference evidence="1 2" key="1">
    <citation type="submission" date="2019-08" db="EMBL/GenBank/DDBJ databases">
        <title>Bacillus genomes from the desert of Cuatro Cienegas, Coahuila.</title>
        <authorList>
            <person name="Olmedo-Alvarez G."/>
        </authorList>
    </citation>
    <scope>NUCLEOTIDE SEQUENCE [LARGE SCALE GENOMIC DNA]</scope>
    <source>
        <strain evidence="1 2">CH28_1T</strain>
    </source>
</reference>
<dbReference type="Gene3D" id="1.20.1260.10">
    <property type="match status" value="2"/>
</dbReference>
<evidence type="ECO:0000313" key="2">
    <source>
        <dbReference type="Proteomes" id="UP000322524"/>
    </source>
</evidence>
<dbReference type="RefSeq" id="WP_148989986.1">
    <property type="nucleotide sequence ID" value="NZ_VTEV01000011.1"/>
</dbReference>
<evidence type="ECO:0000313" key="1">
    <source>
        <dbReference type="EMBL" id="TYS62588.1"/>
    </source>
</evidence>